<dbReference type="Pfam" id="PF19845">
    <property type="entry name" value="DUF6320"/>
    <property type="match status" value="1"/>
</dbReference>
<feature type="transmembrane region" description="Helical" evidence="1">
    <location>
        <begin position="107"/>
        <end position="127"/>
    </location>
</feature>
<evidence type="ECO:0000313" key="3">
    <source>
        <dbReference type="Proteomes" id="UP000199701"/>
    </source>
</evidence>
<proteinExistence type="predicted"/>
<keyword evidence="3" id="KW-1185">Reference proteome</keyword>
<sequence>MLYCEKCKITIRADHKSCPLCHGGLSGVGGKEDSIFPDIPVLKKRQISFFSMLTFCCVLAFIFSFLVNNIIPSKGKWFIYVIGGTCLVWIVLIWGKSKWKNLLKNTIGQMIIIGFGVGICDVFIGWEGWSVDYAWPILIFLSLIINVIITFVKKLQPSDYMIYLLMNCVFGLTPILLVQLNISKFIIPSIICSGFAMVLLAGLTIFRWDQVVQELVKKFHM</sequence>
<feature type="transmembrane region" description="Helical" evidence="1">
    <location>
        <begin position="49"/>
        <end position="71"/>
    </location>
</feature>
<keyword evidence="1" id="KW-1133">Transmembrane helix</keyword>
<dbReference type="EMBL" id="FOJI01000010">
    <property type="protein sequence ID" value="SEW33756.1"/>
    <property type="molecule type" value="Genomic_DNA"/>
</dbReference>
<dbReference type="Proteomes" id="UP000199701">
    <property type="component" value="Unassembled WGS sequence"/>
</dbReference>
<keyword evidence="1" id="KW-0812">Transmembrane</keyword>
<feature type="transmembrane region" description="Helical" evidence="1">
    <location>
        <begin position="133"/>
        <end position="153"/>
    </location>
</feature>
<dbReference type="RefSeq" id="WP_092454944.1">
    <property type="nucleotide sequence ID" value="NZ_FOJI01000010.1"/>
</dbReference>
<name>A0A1I0R1B6_9FIRM</name>
<evidence type="ECO:0000313" key="2">
    <source>
        <dbReference type="EMBL" id="SEW33756.1"/>
    </source>
</evidence>
<feature type="transmembrane region" description="Helical" evidence="1">
    <location>
        <begin position="186"/>
        <end position="208"/>
    </location>
</feature>
<protein>
    <submittedName>
        <fullName evidence="2">Uncharacterized protein</fullName>
    </submittedName>
</protein>
<accession>A0A1I0R1B6</accession>
<reference evidence="2 3" key="1">
    <citation type="submission" date="2016-10" db="EMBL/GenBank/DDBJ databases">
        <authorList>
            <person name="de Groot N.N."/>
        </authorList>
    </citation>
    <scope>NUCLEOTIDE SEQUENCE [LARGE SCALE GENOMIC DNA]</scope>
    <source>
        <strain evidence="2 3">DSM 9179</strain>
    </source>
</reference>
<gene>
    <name evidence="2" type="ORF">SAMN05421659_110158</name>
</gene>
<evidence type="ECO:0000256" key="1">
    <source>
        <dbReference type="SAM" id="Phobius"/>
    </source>
</evidence>
<keyword evidence="1" id="KW-0472">Membrane</keyword>
<organism evidence="2 3">
    <name type="scientific">[Clostridium] fimetarium</name>
    <dbReference type="NCBI Taxonomy" id="99656"/>
    <lineage>
        <taxon>Bacteria</taxon>
        <taxon>Bacillati</taxon>
        <taxon>Bacillota</taxon>
        <taxon>Clostridia</taxon>
        <taxon>Lachnospirales</taxon>
        <taxon>Lachnospiraceae</taxon>
    </lineage>
</organism>
<feature type="transmembrane region" description="Helical" evidence="1">
    <location>
        <begin position="77"/>
        <end position="95"/>
    </location>
</feature>
<dbReference type="InterPro" id="IPR046283">
    <property type="entry name" value="DUF6320"/>
</dbReference>
<dbReference type="OrthoDB" id="2164897at2"/>
<feature type="transmembrane region" description="Helical" evidence="1">
    <location>
        <begin position="160"/>
        <end position="180"/>
    </location>
</feature>
<dbReference type="STRING" id="99656.SAMN05421659_110158"/>
<dbReference type="AlphaFoldDB" id="A0A1I0R1B6"/>